<name>A0A0F8YJ08_9ZZZZ</name>
<feature type="non-terminal residue" evidence="1">
    <location>
        <position position="166"/>
    </location>
</feature>
<accession>A0A0F8YJ08</accession>
<dbReference type="AlphaFoldDB" id="A0A0F8YJ08"/>
<proteinExistence type="predicted"/>
<organism evidence="1">
    <name type="scientific">marine sediment metagenome</name>
    <dbReference type="NCBI Taxonomy" id="412755"/>
    <lineage>
        <taxon>unclassified sequences</taxon>
        <taxon>metagenomes</taxon>
        <taxon>ecological metagenomes</taxon>
    </lineage>
</organism>
<reference evidence="1" key="1">
    <citation type="journal article" date="2015" name="Nature">
        <title>Complex archaea that bridge the gap between prokaryotes and eukaryotes.</title>
        <authorList>
            <person name="Spang A."/>
            <person name="Saw J.H."/>
            <person name="Jorgensen S.L."/>
            <person name="Zaremba-Niedzwiedzka K."/>
            <person name="Martijn J."/>
            <person name="Lind A.E."/>
            <person name="van Eijk R."/>
            <person name="Schleper C."/>
            <person name="Guy L."/>
            <person name="Ettema T.J."/>
        </authorList>
    </citation>
    <scope>NUCLEOTIDE SEQUENCE</scope>
</reference>
<protein>
    <submittedName>
        <fullName evidence="1">Uncharacterized protein</fullName>
    </submittedName>
</protein>
<dbReference type="EMBL" id="LAZR01069257">
    <property type="protein sequence ID" value="KKK48076.1"/>
    <property type="molecule type" value="Genomic_DNA"/>
</dbReference>
<comment type="caution">
    <text evidence="1">The sequence shown here is derived from an EMBL/GenBank/DDBJ whole genome shotgun (WGS) entry which is preliminary data.</text>
</comment>
<gene>
    <name evidence="1" type="ORF">LCGC14_3148760</name>
</gene>
<sequence>MKKTKTIKVHILASPHPQFDEILDFPPEGVEYKINRVKTSYHGWFTEKKIALHGKLVNILPLPRMTHVKTNADLIHSTRGILQIKPHKPWIIDCESGGIFTSFNYRATQNPITKKIIGSSLVSKKCKKILPQSEAAKNDLLKTIDCSKFKNKIEVLYLAMHPCNKK</sequence>
<evidence type="ECO:0000313" key="1">
    <source>
        <dbReference type="EMBL" id="KKK48076.1"/>
    </source>
</evidence>